<name>A0ACA9Y2X3_9ASCO</name>
<comment type="caution">
    <text evidence="1">The sequence shown here is derived from an EMBL/GenBank/DDBJ whole genome shotgun (WGS) entry which is preliminary data.</text>
</comment>
<accession>A0ACA9Y2X3</accession>
<proteinExistence type="predicted"/>
<sequence>MEESPRKPTSSRVIDSLHQEIDSLKSELESTKLSNSSYKKKFEILSQKNESYVDQLANAKHENDMINALLKRKERRIVDLENEYNDILSSNENLKLTNKNMKIRCDNLQESSSQSTAEYERLKIAYDALTASQLEYKRHYESEIKNLNENFKNFKVEYVEKYENLSKTFNDNDKDIDSLLDGLTNKRKYLDNLYFNKNKLILELLSRLANISKIHGQDVKEILTDNLANISLLVEKYPDLNLKLMKDNDNSINLDDLLNESNDAINSSFDEEATLIEEPKLSRSNTLKKTNGKKNYGKRNSKFEERARTPTPPSNNTHTDKKVNNYSYNNSNNNNNSHKGKRRSMYGNKNISINT</sequence>
<keyword evidence="2" id="KW-1185">Reference proteome</keyword>
<dbReference type="EMBL" id="CALSDN010000002">
    <property type="protein sequence ID" value="CAH6719188.1"/>
    <property type="molecule type" value="Genomic_DNA"/>
</dbReference>
<evidence type="ECO:0000313" key="2">
    <source>
        <dbReference type="Proteomes" id="UP001152531"/>
    </source>
</evidence>
<protein>
    <submittedName>
        <fullName evidence="1">SWI5-dependent HO expression protein 3</fullName>
    </submittedName>
</protein>
<gene>
    <name evidence="1" type="ORF">CLIB1444_02S02894</name>
</gene>
<evidence type="ECO:0000313" key="1">
    <source>
        <dbReference type="EMBL" id="CAH6719188.1"/>
    </source>
</evidence>
<reference evidence="1" key="1">
    <citation type="submission" date="2022-06" db="EMBL/GenBank/DDBJ databases">
        <authorList>
            <person name="Legras J.-L."/>
            <person name="Devillers H."/>
            <person name="Grondin C."/>
        </authorList>
    </citation>
    <scope>NUCLEOTIDE SEQUENCE</scope>
    <source>
        <strain evidence="1">CLIB 1444</strain>
    </source>
</reference>
<organism evidence="1 2">
    <name type="scientific">[Candida] jaroonii</name>
    <dbReference type="NCBI Taxonomy" id="467808"/>
    <lineage>
        <taxon>Eukaryota</taxon>
        <taxon>Fungi</taxon>
        <taxon>Dikarya</taxon>
        <taxon>Ascomycota</taxon>
        <taxon>Saccharomycotina</taxon>
        <taxon>Pichiomycetes</taxon>
        <taxon>Debaryomycetaceae</taxon>
        <taxon>Yamadazyma</taxon>
    </lineage>
</organism>
<dbReference type="Proteomes" id="UP001152531">
    <property type="component" value="Unassembled WGS sequence"/>
</dbReference>